<dbReference type="InterPro" id="IPR046450">
    <property type="entry name" value="PA_dom_sf"/>
</dbReference>
<evidence type="ECO:0000256" key="3">
    <source>
        <dbReference type="ARBA" id="ARBA00022525"/>
    </source>
</evidence>
<dbReference type="SUPFAM" id="SSF53098">
    <property type="entry name" value="Ribonuclease H-like"/>
    <property type="match status" value="1"/>
</dbReference>
<dbReference type="Pfam" id="PF02225">
    <property type="entry name" value="PA"/>
    <property type="match status" value="1"/>
</dbReference>
<keyword evidence="7 10" id="KW-0720">Serine protease</keyword>
<dbReference type="GO" id="GO:0005576">
    <property type="term" value="C:extracellular region"/>
    <property type="evidence" value="ECO:0007669"/>
    <property type="project" value="UniProtKB-SubCell"/>
</dbReference>
<dbReference type="EMBL" id="JBCGBO010000001">
    <property type="protein sequence ID" value="KAK9228863.1"/>
    <property type="molecule type" value="Genomic_DNA"/>
</dbReference>
<feature type="region of interest" description="Disordered" evidence="11">
    <location>
        <begin position="203"/>
        <end position="225"/>
    </location>
</feature>
<dbReference type="GO" id="GO:0004252">
    <property type="term" value="F:serine-type endopeptidase activity"/>
    <property type="evidence" value="ECO:0007669"/>
    <property type="project" value="UniProtKB-UniRule"/>
</dbReference>
<evidence type="ECO:0000256" key="11">
    <source>
        <dbReference type="SAM" id="MobiDB-lite"/>
    </source>
</evidence>
<gene>
    <name evidence="18" type="ORF">WN944_021820</name>
</gene>
<dbReference type="InterPro" id="IPR003137">
    <property type="entry name" value="PA_domain"/>
</dbReference>
<dbReference type="FunFam" id="3.30.70.80:FF:000003">
    <property type="entry name" value="Subtilisin-like protease SBT1.9"/>
    <property type="match status" value="1"/>
</dbReference>
<comment type="similarity">
    <text evidence="2 10">Belongs to the peptidase S8 family.</text>
</comment>
<dbReference type="PANTHER" id="PTHR10795">
    <property type="entry name" value="PROPROTEIN CONVERTASE SUBTILISIN/KEXIN"/>
    <property type="match status" value="1"/>
</dbReference>
<dbReference type="InterPro" id="IPR023828">
    <property type="entry name" value="Peptidase_S8_Ser-AS"/>
</dbReference>
<evidence type="ECO:0000256" key="1">
    <source>
        <dbReference type="ARBA" id="ARBA00004613"/>
    </source>
</evidence>
<dbReference type="GO" id="GO:0048731">
    <property type="term" value="P:system development"/>
    <property type="evidence" value="ECO:0007669"/>
    <property type="project" value="UniProtKB-ARBA"/>
</dbReference>
<evidence type="ECO:0000313" key="19">
    <source>
        <dbReference type="Proteomes" id="UP001428341"/>
    </source>
</evidence>
<protein>
    <submittedName>
        <fullName evidence="18">Uncharacterized protein</fullName>
    </submittedName>
</protein>
<dbReference type="InterPro" id="IPR037045">
    <property type="entry name" value="S8pro/Inhibitor_I9_sf"/>
</dbReference>
<keyword evidence="8" id="KW-0325">Glycoprotein</keyword>
<dbReference type="InterPro" id="IPR036397">
    <property type="entry name" value="RNaseH_sf"/>
</dbReference>
<feature type="active site" description="Charge relay system" evidence="9 10">
    <location>
        <position position="219"/>
    </location>
</feature>
<evidence type="ECO:0000256" key="10">
    <source>
        <dbReference type="PROSITE-ProRule" id="PRU01240"/>
    </source>
</evidence>
<feature type="domain" description="RNase H type-1" evidence="16">
    <location>
        <begin position="842"/>
        <end position="960"/>
    </location>
</feature>
<keyword evidence="4 10" id="KW-0645">Protease</keyword>
<keyword evidence="3" id="KW-0964">Secreted</keyword>
<evidence type="ECO:0000256" key="2">
    <source>
        <dbReference type="ARBA" id="ARBA00011073"/>
    </source>
</evidence>
<evidence type="ECO:0000259" key="14">
    <source>
        <dbReference type="Pfam" id="PF02225"/>
    </source>
</evidence>
<proteinExistence type="inferred from homology"/>
<name>A0AAP0MZV6_9ROSI</name>
<dbReference type="InterPro" id="IPR036852">
    <property type="entry name" value="Peptidase_S8/S53_dom_sf"/>
</dbReference>
<feature type="domain" description="Inhibitor I9" evidence="15">
    <location>
        <begin position="32"/>
        <end position="113"/>
    </location>
</feature>
<evidence type="ECO:0000256" key="5">
    <source>
        <dbReference type="ARBA" id="ARBA00022729"/>
    </source>
</evidence>
<organism evidence="18 19">
    <name type="scientific">Citrus x changshan-huyou</name>
    <dbReference type="NCBI Taxonomy" id="2935761"/>
    <lineage>
        <taxon>Eukaryota</taxon>
        <taxon>Viridiplantae</taxon>
        <taxon>Streptophyta</taxon>
        <taxon>Embryophyta</taxon>
        <taxon>Tracheophyta</taxon>
        <taxon>Spermatophyta</taxon>
        <taxon>Magnoliopsida</taxon>
        <taxon>eudicotyledons</taxon>
        <taxon>Gunneridae</taxon>
        <taxon>Pentapetalae</taxon>
        <taxon>rosids</taxon>
        <taxon>malvids</taxon>
        <taxon>Sapindales</taxon>
        <taxon>Rutaceae</taxon>
        <taxon>Aurantioideae</taxon>
        <taxon>Citrus</taxon>
    </lineage>
</organism>
<dbReference type="PROSITE" id="PS00138">
    <property type="entry name" value="SUBTILASE_SER"/>
    <property type="match status" value="1"/>
</dbReference>
<evidence type="ECO:0000259" key="16">
    <source>
        <dbReference type="Pfam" id="PF13456"/>
    </source>
</evidence>
<feature type="active site" description="Charge relay system" evidence="9 10">
    <location>
        <position position="548"/>
    </location>
</feature>
<dbReference type="FunFam" id="3.40.50.200:FF:000006">
    <property type="entry name" value="Subtilisin-like protease SBT1.5"/>
    <property type="match status" value="1"/>
</dbReference>
<dbReference type="InterPro" id="IPR041469">
    <property type="entry name" value="Subtilisin-like_FN3"/>
</dbReference>
<dbReference type="SUPFAM" id="SSF52743">
    <property type="entry name" value="Subtilisin-like"/>
    <property type="match status" value="1"/>
</dbReference>
<accession>A0AAP0MZV6</accession>
<dbReference type="GO" id="GO:0006508">
    <property type="term" value="P:proteolysis"/>
    <property type="evidence" value="ECO:0007669"/>
    <property type="project" value="UniProtKB-KW"/>
</dbReference>
<dbReference type="Pfam" id="PF17766">
    <property type="entry name" value="fn3_6"/>
    <property type="match status" value="1"/>
</dbReference>
<dbReference type="SUPFAM" id="SSF52025">
    <property type="entry name" value="PA domain"/>
    <property type="match status" value="1"/>
</dbReference>
<dbReference type="InterPro" id="IPR034197">
    <property type="entry name" value="Peptidases_S8_3"/>
</dbReference>
<dbReference type="Gene3D" id="3.30.420.10">
    <property type="entry name" value="Ribonuclease H-like superfamily/Ribonuclease H"/>
    <property type="match status" value="1"/>
</dbReference>
<dbReference type="InterPro" id="IPR044730">
    <property type="entry name" value="RNase_H-like_dom_plant"/>
</dbReference>
<dbReference type="InterPro" id="IPR045051">
    <property type="entry name" value="SBT"/>
</dbReference>
<evidence type="ECO:0000256" key="6">
    <source>
        <dbReference type="ARBA" id="ARBA00022801"/>
    </source>
</evidence>
<dbReference type="Gene3D" id="3.40.50.200">
    <property type="entry name" value="Peptidase S8/S53 domain"/>
    <property type="match status" value="1"/>
</dbReference>
<dbReference type="CDD" id="cd02120">
    <property type="entry name" value="PA_subtilisin_like"/>
    <property type="match status" value="1"/>
</dbReference>
<feature type="active site" description="Charge relay system" evidence="9 10">
    <location>
        <position position="145"/>
    </location>
</feature>
<dbReference type="PROSITE" id="PS51892">
    <property type="entry name" value="SUBTILASE"/>
    <property type="match status" value="1"/>
</dbReference>
<dbReference type="GO" id="GO:0004523">
    <property type="term" value="F:RNA-DNA hybrid ribonuclease activity"/>
    <property type="evidence" value="ECO:0007669"/>
    <property type="project" value="InterPro"/>
</dbReference>
<feature type="chain" id="PRO_5042980480" evidence="12">
    <location>
        <begin position="24"/>
        <end position="979"/>
    </location>
</feature>
<dbReference type="GO" id="GO:0003676">
    <property type="term" value="F:nucleic acid binding"/>
    <property type="evidence" value="ECO:0007669"/>
    <property type="project" value="InterPro"/>
</dbReference>
<dbReference type="InterPro" id="IPR002156">
    <property type="entry name" value="RNaseH_domain"/>
</dbReference>
<feature type="signal peptide" evidence="12">
    <location>
        <begin position="1"/>
        <end position="23"/>
    </location>
</feature>
<evidence type="ECO:0000259" key="17">
    <source>
        <dbReference type="Pfam" id="PF17766"/>
    </source>
</evidence>
<evidence type="ECO:0000256" key="8">
    <source>
        <dbReference type="ARBA" id="ARBA00023180"/>
    </source>
</evidence>
<dbReference type="Pfam" id="PF05922">
    <property type="entry name" value="Inhibitor_I9"/>
    <property type="match status" value="1"/>
</dbReference>
<reference evidence="18 19" key="1">
    <citation type="submission" date="2024-05" db="EMBL/GenBank/DDBJ databases">
        <title>Haplotype-resolved chromosome-level genome assembly of Huyou (Citrus changshanensis).</title>
        <authorList>
            <person name="Miao C."/>
            <person name="Chen W."/>
            <person name="Wu Y."/>
            <person name="Wang L."/>
            <person name="Zhao S."/>
            <person name="Grierson D."/>
            <person name="Xu C."/>
            <person name="Chen K."/>
        </authorList>
    </citation>
    <scope>NUCLEOTIDE SEQUENCE [LARGE SCALE GENOMIC DNA]</scope>
    <source>
        <strain evidence="18">01-14</strain>
        <tissue evidence="18">Leaf</tissue>
    </source>
</reference>
<keyword evidence="19" id="KW-1185">Reference proteome</keyword>
<dbReference type="InterPro" id="IPR000209">
    <property type="entry name" value="Peptidase_S8/S53_dom"/>
</dbReference>
<comment type="caution">
    <text evidence="18">The sequence shown here is derived from an EMBL/GenBank/DDBJ whole genome shotgun (WGS) entry which is preliminary data.</text>
</comment>
<feature type="domain" description="Subtilisin-like protease fibronectin type-III" evidence="17">
    <location>
        <begin position="665"/>
        <end position="766"/>
    </location>
</feature>
<dbReference type="Pfam" id="PF13456">
    <property type="entry name" value="RVT_3"/>
    <property type="match status" value="1"/>
</dbReference>
<dbReference type="CDD" id="cd06222">
    <property type="entry name" value="RNase_H_like"/>
    <property type="match status" value="1"/>
</dbReference>
<feature type="domain" description="PA" evidence="14">
    <location>
        <begin position="380"/>
        <end position="462"/>
    </location>
</feature>
<dbReference type="AlphaFoldDB" id="A0AAP0MZV6"/>
<evidence type="ECO:0000256" key="7">
    <source>
        <dbReference type="ARBA" id="ARBA00022825"/>
    </source>
</evidence>
<evidence type="ECO:0000256" key="9">
    <source>
        <dbReference type="PIRSR" id="PIRSR615500-1"/>
    </source>
</evidence>
<feature type="domain" description="Peptidase S8/S53" evidence="13">
    <location>
        <begin position="137"/>
        <end position="589"/>
    </location>
</feature>
<keyword evidence="5 12" id="KW-0732">Signal</keyword>
<dbReference type="InterPro" id="IPR015500">
    <property type="entry name" value="Peptidase_S8_subtilisin-rel"/>
</dbReference>
<dbReference type="PRINTS" id="PR00723">
    <property type="entry name" value="SUBTILISIN"/>
</dbReference>
<dbReference type="Proteomes" id="UP001428341">
    <property type="component" value="Unassembled WGS sequence"/>
</dbReference>
<dbReference type="Gene3D" id="2.60.40.2310">
    <property type="match status" value="1"/>
</dbReference>
<evidence type="ECO:0000259" key="13">
    <source>
        <dbReference type="Pfam" id="PF00082"/>
    </source>
</evidence>
<dbReference type="InterPro" id="IPR012337">
    <property type="entry name" value="RNaseH-like_sf"/>
</dbReference>
<dbReference type="Gene3D" id="3.50.30.30">
    <property type="match status" value="1"/>
</dbReference>
<evidence type="ECO:0000313" key="18">
    <source>
        <dbReference type="EMBL" id="KAK9228863.1"/>
    </source>
</evidence>
<dbReference type="FunFam" id="3.50.30.30:FF:000005">
    <property type="entry name" value="subtilisin-like protease SBT1.5"/>
    <property type="match status" value="1"/>
</dbReference>
<dbReference type="Gene3D" id="3.30.70.80">
    <property type="entry name" value="Peptidase S8 propeptide/proteinase inhibitor I9"/>
    <property type="match status" value="1"/>
</dbReference>
<comment type="subcellular location">
    <subcellularLocation>
        <location evidence="1">Secreted</location>
    </subcellularLocation>
</comment>
<evidence type="ECO:0000259" key="15">
    <source>
        <dbReference type="Pfam" id="PF05922"/>
    </source>
</evidence>
<dbReference type="InterPro" id="IPR010259">
    <property type="entry name" value="S8pro/Inhibitor_I9"/>
</dbReference>
<sequence>MAISSVICPFLFFFLFLTPTILSSAPSDGPQTFIIYVSRSHKPALFSSHDDWYSSIIQSLPPSPDHPHSSKLLYTYSKAINGFSAHLTPLQTEILRQYPGILSVIPDRPRHLHTTRTPHFLGLSDSFGIWPNSKYADDVIIGVLDTGIWPERHSFSDSTLSDVPRRFKGICETSKDFPASACNKKIIGARAFYRGYESYMERPIDETDESKSPRDTEGHGTHTASTAAGSLVSNASLFDYARGEARGMAVKARIAVYKICWSPGCFDSDILAAMDQAIADGVDVISLSVGASGYAPQYDQDSIAIGSFGAAQHGVVVSCSAGNSGPGPFTATNIAPWILTVGASTIDREFPADAILGDGRIFGGVSLYAGESLPDFKLHLVYGGDCGDRFCYMGRLEPSKVQGKIVVCDRGGNARVEKGAAVKLAGGLGMILANTDESGEELIADSHLIPATMVGAIAGDKIREYIKLSQYPTATIVFRGTVISPSPPAPKVAAFSSRGPNSLTAEILKPDVIAPGVNILAAWTGSTGPTDLEIDPRRVDFNIISGTSMSCPHVSGLAALLRKAYPDWSPAAIKSALMTTAYNLDNSGENIKDLASGEESTPFIHGAGHVDPNRALNPGLVYDIDVSEYVAFLCSIGYDVKRISVFVREPVSSDICTRALATPGNLNYPSFSVVFNSNNDVVKYKRVVKNVGSSVDAVYEVKVNAPPNVAVNVWPSKLAFSAEKKALAYEITFSSVGLDGLGVSPQQSGSIEWSDGVHLVRSPIAVRGIQGSVSSIPRNNDDALAEWLRRVPAKYMGFPRESSNLSGVVPFSEMTTYLLAIHVESSKHVWLIPPRWPYYKLNSDGARKRSSLAGAGGLISGATGRWHGGFCMNIGSCSVTIAEFWDLYQALVLAWQVGIRLLVVEIDSFCVTQLLNRKRFNATLSLANDILGLLFRDWQVAVHHIYHKVNFAADFMASHALTLPLGLHHFATSTMGVET</sequence>
<keyword evidence="6 10" id="KW-0378">Hydrolase</keyword>
<evidence type="ECO:0000256" key="4">
    <source>
        <dbReference type="ARBA" id="ARBA00022670"/>
    </source>
</evidence>
<dbReference type="Pfam" id="PF00082">
    <property type="entry name" value="Peptidase_S8"/>
    <property type="match status" value="1"/>
</dbReference>
<feature type="compositionally biased region" description="Basic and acidic residues" evidence="11">
    <location>
        <begin position="203"/>
        <end position="220"/>
    </location>
</feature>
<evidence type="ECO:0000256" key="12">
    <source>
        <dbReference type="SAM" id="SignalP"/>
    </source>
</evidence>
<dbReference type="CDD" id="cd04852">
    <property type="entry name" value="Peptidases_S8_3"/>
    <property type="match status" value="1"/>
</dbReference>